<keyword evidence="8" id="KW-0375">Hydrogen ion transport</keyword>
<dbReference type="AlphaFoldDB" id="A0AA36MIZ9"/>
<dbReference type="InterPro" id="IPR024034">
    <property type="entry name" value="ATPase_F1/V1_b/a_C"/>
</dbReference>
<dbReference type="Pfam" id="PF22919">
    <property type="entry name" value="ATP-synt_VA_C"/>
    <property type="match status" value="1"/>
</dbReference>
<keyword evidence="12" id="KW-0472">Membrane</keyword>
<dbReference type="InterPro" id="IPR036121">
    <property type="entry name" value="ATPase_F1/V1/A1_a/bsu_N_sf"/>
</dbReference>
<dbReference type="CDD" id="cd18110">
    <property type="entry name" value="ATP-synt_F1_beta_C"/>
    <property type="match status" value="1"/>
</dbReference>
<evidence type="ECO:0000256" key="15">
    <source>
        <dbReference type="SAM" id="Coils"/>
    </source>
</evidence>
<dbReference type="SMART" id="SM00382">
    <property type="entry name" value="AAA"/>
    <property type="match status" value="1"/>
</dbReference>
<evidence type="ECO:0000256" key="8">
    <source>
        <dbReference type="ARBA" id="ARBA00022781"/>
    </source>
</evidence>
<dbReference type="EMBL" id="CAUJNA010000001">
    <property type="protein sequence ID" value="CAJ1370080.1"/>
    <property type="molecule type" value="Genomic_DNA"/>
</dbReference>
<dbReference type="SUPFAM" id="SSF51344">
    <property type="entry name" value="Epsilon subunit of F1F0-ATP synthase N-terminal domain"/>
    <property type="match status" value="1"/>
</dbReference>
<comment type="caution">
    <text evidence="17">The sequence shown here is derived from an EMBL/GenBank/DDBJ whole genome shotgun (WGS) entry which is preliminary data.</text>
</comment>
<evidence type="ECO:0000256" key="4">
    <source>
        <dbReference type="ARBA" id="ARBA00008936"/>
    </source>
</evidence>
<reference evidence="17" key="1">
    <citation type="submission" date="2023-08" db="EMBL/GenBank/DDBJ databases">
        <authorList>
            <person name="Chen Y."/>
            <person name="Shah S."/>
            <person name="Dougan E. K."/>
            <person name="Thang M."/>
            <person name="Chan C."/>
        </authorList>
    </citation>
    <scope>NUCLEOTIDE SEQUENCE</scope>
</reference>
<dbReference type="CDD" id="cd12151">
    <property type="entry name" value="F1-ATPase_gamma"/>
    <property type="match status" value="1"/>
</dbReference>
<name>A0AA36MIZ9_9DINO</name>
<dbReference type="HAMAP" id="MF_01347">
    <property type="entry name" value="ATP_synth_beta_bact"/>
    <property type="match status" value="1"/>
</dbReference>
<evidence type="ECO:0000256" key="2">
    <source>
        <dbReference type="ARBA" id="ARBA00005712"/>
    </source>
</evidence>
<dbReference type="InterPro" id="IPR003593">
    <property type="entry name" value="AAA+_ATPase"/>
</dbReference>
<evidence type="ECO:0000256" key="7">
    <source>
        <dbReference type="ARBA" id="ARBA00022741"/>
    </source>
</evidence>
<dbReference type="SUPFAM" id="SSF50615">
    <property type="entry name" value="N-terminal domain of alpha and beta subunits of F1 ATP synthase"/>
    <property type="match status" value="1"/>
</dbReference>
<evidence type="ECO:0000313" key="18">
    <source>
        <dbReference type="Proteomes" id="UP001178507"/>
    </source>
</evidence>
<dbReference type="GO" id="GO:0005524">
    <property type="term" value="F:ATP binding"/>
    <property type="evidence" value="ECO:0007669"/>
    <property type="project" value="UniProtKB-KW"/>
</dbReference>
<dbReference type="InterPro" id="IPR001469">
    <property type="entry name" value="ATP_synth_F1_dsu/esu"/>
</dbReference>
<dbReference type="CDD" id="cd01133">
    <property type="entry name" value="F1-ATPase_beta_CD"/>
    <property type="match status" value="1"/>
</dbReference>
<evidence type="ECO:0000256" key="10">
    <source>
        <dbReference type="ARBA" id="ARBA00022967"/>
    </source>
</evidence>
<keyword evidence="15" id="KW-0175">Coiled coil</keyword>
<evidence type="ECO:0000256" key="3">
    <source>
        <dbReference type="ARBA" id="ARBA00007681"/>
    </source>
</evidence>
<dbReference type="SUPFAM" id="SSF52540">
    <property type="entry name" value="P-loop containing nucleoside triphosphate hydrolases"/>
    <property type="match status" value="1"/>
</dbReference>
<dbReference type="InterPro" id="IPR036771">
    <property type="entry name" value="ATPsynth_dsu/esu_N"/>
</dbReference>
<evidence type="ECO:0000313" key="17">
    <source>
        <dbReference type="EMBL" id="CAJ1370080.1"/>
    </source>
</evidence>
<feature type="coiled-coil region" evidence="15">
    <location>
        <begin position="737"/>
        <end position="780"/>
    </location>
</feature>
<dbReference type="PROSITE" id="PS00152">
    <property type="entry name" value="ATPASE_ALPHA_BETA"/>
    <property type="match status" value="1"/>
</dbReference>
<dbReference type="HAMAP" id="MF_00530">
    <property type="entry name" value="ATP_synth_epsil_bac"/>
    <property type="match status" value="1"/>
</dbReference>
<dbReference type="Gene3D" id="1.10.287.80">
    <property type="entry name" value="ATP synthase, gamma subunit, helix hairpin domain"/>
    <property type="match status" value="1"/>
</dbReference>
<dbReference type="InterPro" id="IPR020003">
    <property type="entry name" value="ATPase_a/bsu_AS"/>
</dbReference>
<dbReference type="EC" id="7.1.2.2" evidence="5"/>
<dbReference type="PRINTS" id="PR00126">
    <property type="entry name" value="ATPASEGAMMA"/>
</dbReference>
<dbReference type="PANTHER" id="PTHR15184:SF71">
    <property type="entry name" value="ATP SYNTHASE SUBUNIT BETA, MITOCHONDRIAL"/>
    <property type="match status" value="1"/>
</dbReference>
<dbReference type="SUPFAM" id="SSF47917">
    <property type="entry name" value="C-terminal domain of alpha and beta subunits of F1 ATP synthase"/>
    <property type="match status" value="1"/>
</dbReference>
<keyword evidence="9" id="KW-0067">ATP-binding</keyword>
<evidence type="ECO:0000259" key="16">
    <source>
        <dbReference type="SMART" id="SM00382"/>
    </source>
</evidence>
<dbReference type="Proteomes" id="UP001178507">
    <property type="component" value="Unassembled WGS sequence"/>
</dbReference>
<evidence type="ECO:0000256" key="5">
    <source>
        <dbReference type="ARBA" id="ARBA00012473"/>
    </source>
</evidence>
<proteinExistence type="inferred from homology"/>
<dbReference type="Pfam" id="PF00006">
    <property type="entry name" value="ATP-synt_ab"/>
    <property type="match status" value="1"/>
</dbReference>
<dbReference type="NCBIfam" id="TIGR01146">
    <property type="entry name" value="ATPsyn_F1gamma"/>
    <property type="match status" value="1"/>
</dbReference>
<dbReference type="InterPro" id="IPR000194">
    <property type="entry name" value="ATPase_F1/V1/A1_a/bsu_nucl-bd"/>
</dbReference>
<accession>A0AA36MIZ9</accession>
<dbReference type="Gene3D" id="3.40.50.300">
    <property type="entry name" value="P-loop containing nucleotide triphosphate hydrolases"/>
    <property type="match status" value="1"/>
</dbReference>
<evidence type="ECO:0000256" key="12">
    <source>
        <dbReference type="ARBA" id="ARBA00023136"/>
    </source>
</evidence>
<keyword evidence="7" id="KW-0547">Nucleotide-binding</keyword>
<comment type="similarity">
    <text evidence="2">Belongs to the ATPase epsilon chain family.</text>
</comment>
<keyword evidence="6" id="KW-0813">Transport</keyword>
<gene>
    <name evidence="17" type="ORF">EVOR1521_LOCUS725</name>
</gene>
<dbReference type="Gene3D" id="1.10.1140.10">
    <property type="entry name" value="Bovine Mitochondrial F1-atpase, Atp Synthase Beta Chain, Chain D, domain 3"/>
    <property type="match status" value="1"/>
</dbReference>
<dbReference type="NCBIfam" id="TIGR01216">
    <property type="entry name" value="ATP_synt_epsi"/>
    <property type="match status" value="1"/>
</dbReference>
<keyword evidence="14" id="KW-0066">ATP synthesis</keyword>
<dbReference type="CDD" id="cd18115">
    <property type="entry name" value="ATP-synt_F1_beta_N"/>
    <property type="match status" value="1"/>
</dbReference>
<organism evidence="17 18">
    <name type="scientific">Effrenium voratum</name>
    <dbReference type="NCBI Taxonomy" id="2562239"/>
    <lineage>
        <taxon>Eukaryota</taxon>
        <taxon>Sar</taxon>
        <taxon>Alveolata</taxon>
        <taxon>Dinophyceae</taxon>
        <taxon>Suessiales</taxon>
        <taxon>Symbiodiniaceae</taxon>
        <taxon>Effrenium</taxon>
    </lineage>
</organism>
<keyword evidence="10" id="KW-1278">Translocase</keyword>
<dbReference type="Pfam" id="PF00231">
    <property type="entry name" value="ATP-synt"/>
    <property type="match status" value="1"/>
</dbReference>
<dbReference type="Gene3D" id="3.40.1380.10">
    <property type="match status" value="1"/>
</dbReference>
<dbReference type="InterPro" id="IPR055190">
    <property type="entry name" value="ATP-synt_VA_C"/>
</dbReference>
<dbReference type="InterPro" id="IPR027417">
    <property type="entry name" value="P-loop_NTPase"/>
</dbReference>
<dbReference type="PANTHER" id="PTHR15184">
    <property type="entry name" value="ATP SYNTHASE"/>
    <property type="match status" value="1"/>
</dbReference>
<evidence type="ECO:0000256" key="14">
    <source>
        <dbReference type="ARBA" id="ARBA00023310"/>
    </source>
</evidence>
<dbReference type="NCBIfam" id="NF004146">
    <property type="entry name" value="PRK05621.1-4"/>
    <property type="match status" value="1"/>
</dbReference>
<protein>
    <recommendedName>
        <fullName evidence="5">H(+)-transporting two-sector ATPase</fullName>
        <ecNumber evidence="5">7.1.2.2</ecNumber>
    </recommendedName>
</protein>
<dbReference type="InterPro" id="IPR035968">
    <property type="entry name" value="ATP_synth_F1_ATPase_gsu"/>
</dbReference>
<dbReference type="GO" id="GO:0046933">
    <property type="term" value="F:proton-transporting ATP synthase activity, rotational mechanism"/>
    <property type="evidence" value="ECO:0007669"/>
    <property type="project" value="InterPro"/>
</dbReference>
<comment type="similarity">
    <text evidence="4">Belongs to the ATPase alpha/beta chains family.</text>
</comment>
<keyword evidence="11" id="KW-0406">Ion transport</keyword>
<keyword evidence="13" id="KW-0139">CF(1)</keyword>
<sequence>MQMEAAEAARPYAERMGAVLTNLAEAFEGRDDAPKLMSGTGSDQVHLLVVATAERGLCGGFNTNIAKLAREKARSLIADGKTVKIICVGKKGFDALKRELGQHVIKTIDLRSVKNVGFVNADEIGKEVLSMFADGEFDVCTLFYSTFRSVIAQEPTAKQLIPASFEIDETEDRSGAQPVYEYEPDEAEILEDLLPRNISVQIFRALLENAASEQGARMSAMDNATRNAGDMIDKLTINYNRRRQVIGAVVDVKFDDHLPLILNALEADNQGVRLVLEVAQHLGENTVRTIAMDSTEGLVRGQDVVDTGSPIAVPVGDGTLGRIMNVIGEPVDEAGEIPHTDKRGIHQEAPSFIEQSTEAEILVTGIKVVDLLAPYAKGGKIGLFGGAGVGKTVLIMELINNVAKAHGGYSVFAGVGERTREGNDLYWEMIESGVNKEGGGEGSKAALVYGQMNEPPGARARVALTGLTVAEHFRDAGQDVLFFVDNIFRFTQAGSEVSALLGRIPSAVGYQPTLAVYVPADDLTDPAPASTFAHLDATTVLNRAIAEKGIYPAVDPLDSTSRMLDARIIGEEHYDTARAVQGTLQRYKALQDIIAILGMDELSEEDKLTVARARKIERFLSQPFFVAEVFTGSPGKLVALEDTIKGFKGLVDGEYDHLPEAAFYMVAEVVVPGAEGEFGVLKDHSLFMSSIAPGILKVRNEGDSWTEYFVRGGFADVSADGLTVLAEQAVPVSEISREQLDLAIKNAEEDAADAKDDMTRQKADRTLRRLKDVAEALKQV</sequence>
<keyword evidence="18" id="KW-1185">Reference proteome</keyword>
<dbReference type="InterPro" id="IPR050053">
    <property type="entry name" value="ATPase_alpha/beta_chains"/>
</dbReference>
<comment type="similarity">
    <text evidence="3">Belongs to the ATPase gamma chain family.</text>
</comment>
<evidence type="ECO:0000256" key="11">
    <source>
        <dbReference type="ARBA" id="ARBA00023065"/>
    </source>
</evidence>
<dbReference type="FunFam" id="1.10.1140.10:FF:000001">
    <property type="entry name" value="ATP synthase subunit beta"/>
    <property type="match status" value="1"/>
</dbReference>
<feature type="domain" description="AAA+ ATPase" evidence="16">
    <location>
        <begin position="377"/>
        <end position="600"/>
    </location>
</feature>
<evidence type="ECO:0000256" key="1">
    <source>
        <dbReference type="ARBA" id="ARBA00004170"/>
    </source>
</evidence>
<dbReference type="Gene3D" id="2.40.10.170">
    <property type="match status" value="1"/>
</dbReference>
<evidence type="ECO:0000256" key="9">
    <source>
        <dbReference type="ARBA" id="ARBA00022840"/>
    </source>
</evidence>
<dbReference type="InterPro" id="IPR005722">
    <property type="entry name" value="ATP_synth_F1_bsu"/>
</dbReference>
<evidence type="ECO:0000256" key="6">
    <source>
        <dbReference type="ARBA" id="ARBA00022448"/>
    </source>
</evidence>
<dbReference type="InterPro" id="IPR020546">
    <property type="entry name" value="ATP_synth_F1_dsu/esu_N"/>
</dbReference>
<dbReference type="Pfam" id="PF02823">
    <property type="entry name" value="ATP-synt_DE_N"/>
    <property type="match status" value="1"/>
</dbReference>
<dbReference type="GO" id="GO:0045259">
    <property type="term" value="C:proton-transporting ATP synthase complex"/>
    <property type="evidence" value="ECO:0007669"/>
    <property type="project" value="UniProtKB-KW"/>
</dbReference>
<comment type="subcellular location">
    <subcellularLocation>
        <location evidence="1">Membrane</location>
        <topology evidence="1">Peripheral membrane protein</topology>
    </subcellularLocation>
</comment>
<dbReference type="InterPro" id="IPR000131">
    <property type="entry name" value="ATP_synth_F1_gsu"/>
</dbReference>
<dbReference type="SUPFAM" id="SSF52943">
    <property type="entry name" value="ATP synthase (F1-ATPase), gamma subunit"/>
    <property type="match status" value="1"/>
</dbReference>
<dbReference type="CDD" id="cd12152">
    <property type="entry name" value="F1-ATPase_delta"/>
    <property type="match status" value="1"/>
</dbReference>
<evidence type="ECO:0000256" key="13">
    <source>
        <dbReference type="ARBA" id="ARBA00023196"/>
    </source>
</evidence>